<dbReference type="PANTHER" id="PTHR43403:SF1">
    <property type="entry name" value="NAD-SPECIFIC GLUTAMATE DEHYDROGENASE"/>
    <property type="match status" value="1"/>
</dbReference>
<feature type="domain" description="NAD-glutamate dehydrogenase ACT2" evidence="6">
    <location>
        <begin position="403"/>
        <end position="492"/>
    </location>
</feature>
<dbReference type="Pfam" id="PF05088">
    <property type="entry name" value="Bac_GDH_CD"/>
    <property type="match status" value="1"/>
</dbReference>
<dbReference type="EMBL" id="CP139858">
    <property type="protein sequence ID" value="WQC02052.1"/>
    <property type="molecule type" value="Genomic_DNA"/>
</dbReference>
<dbReference type="Gene3D" id="3.40.50.720">
    <property type="entry name" value="NAD(P)-binding Rossmann-like Domain"/>
    <property type="match status" value="1"/>
</dbReference>
<evidence type="ECO:0000259" key="7">
    <source>
        <dbReference type="Pfam" id="PF21077"/>
    </source>
</evidence>
<evidence type="ECO:0000256" key="1">
    <source>
        <dbReference type="ARBA" id="ARBA00023002"/>
    </source>
</evidence>
<dbReference type="PIRSF" id="PIRSF036761">
    <property type="entry name" value="GDH_Mll4104"/>
    <property type="match status" value="1"/>
</dbReference>
<proteinExistence type="predicted"/>
<dbReference type="InterPro" id="IPR049059">
    <property type="entry name" value="NAD_Glu_DH_HM1"/>
</dbReference>
<dbReference type="InterPro" id="IPR049062">
    <property type="entry name" value="NAD_Glu_DH_ACT2"/>
</dbReference>
<dbReference type="Pfam" id="PF21077">
    <property type="entry name" value="GDH_ACT3"/>
    <property type="match status" value="1"/>
</dbReference>
<evidence type="ECO:0000313" key="8">
    <source>
        <dbReference type="EMBL" id="WQC02052.1"/>
    </source>
</evidence>
<keyword evidence="1" id="KW-0560">Oxidoreductase</keyword>
<dbReference type="InterPro" id="IPR048381">
    <property type="entry name" value="GDH_C"/>
</dbReference>
<gene>
    <name evidence="8" type="ORF">U0R22_006292</name>
</gene>
<dbReference type="SUPFAM" id="SSF51735">
    <property type="entry name" value="NAD(P)-binding Rossmann-fold domains"/>
    <property type="match status" value="1"/>
</dbReference>
<dbReference type="InterPro" id="IPR024727">
    <property type="entry name" value="NAD_Glu_DH_N_ACT1"/>
</dbReference>
<feature type="domain" description="NAD-glutamate dehydrogenase catalytic" evidence="3">
    <location>
        <begin position="743"/>
        <end position="1237"/>
    </location>
</feature>
<feature type="domain" description="NAD-specific glutamate dehydrogenase C-terminal" evidence="4">
    <location>
        <begin position="1282"/>
        <end position="1613"/>
    </location>
</feature>
<keyword evidence="9" id="KW-1185">Reference proteome</keyword>
<feature type="domain" description="NAD-glutamate dehydrogenase N-terminal ACT1" evidence="5">
    <location>
        <begin position="29"/>
        <end position="169"/>
    </location>
</feature>
<evidence type="ECO:0000259" key="4">
    <source>
        <dbReference type="Pfam" id="PF21074"/>
    </source>
</evidence>
<dbReference type="InterPro" id="IPR046346">
    <property type="entry name" value="Aminoacid_DH-like_N_sf"/>
</dbReference>
<dbReference type="InterPro" id="IPR028971">
    <property type="entry name" value="NAD-GDH_cat"/>
</dbReference>
<organism evidence="8 9">
    <name type="scientific">Mesorhizobium huakuii</name>
    <dbReference type="NCBI Taxonomy" id="28104"/>
    <lineage>
        <taxon>Bacteria</taxon>
        <taxon>Pseudomonadati</taxon>
        <taxon>Pseudomonadota</taxon>
        <taxon>Alphaproteobacteria</taxon>
        <taxon>Hyphomicrobiales</taxon>
        <taxon>Phyllobacteriaceae</taxon>
        <taxon>Mesorhizobium</taxon>
    </lineage>
</organism>
<feature type="domain" description="NAD-glutamate dehydrogenase ACT3" evidence="7">
    <location>
        <begin position="544"/>
        <end position="597"/>
    </location>
</feature>
<reference evidence="8 9" key="1">
    <citation type="submission" date="2023-11" db="EMBL/GenBank/DDBJ databases">
        <authorList>
            <person name="Panchal A.K."/>
            <person name="Meaney J.S."/>
            <person name="Karas B.J."/>
            <person name="diCenzo G.C."/>
        </authorList>
    </citation>
    <scope>NUCLEOTIDE SEQUENCE [LARGE SCALE GENOMIC DNA]</scope>
    <source>
        <strain evidence="8 9">NZP2235</strain>
    </source>
</reference>
<evidence type="ECO:0000313" key="9">
    <source>
        <dbReference type="Proteomes" id="UP001322481"/>
    </source>
</evidence>
<dbReference type="InterPro" id="IPR049064">
    <property type="entry name" value="NAD_Glu_DH_ACT3"/>
</dbReference>
<dbReference type="InterPro" id="IPR036291">
    <property type="entry name" value="NAD(P)-bd_dom_sf"/>
</dbReference>
<evidence type="ECO:0000259" key="6">
    <source>
        <dbReference type="Pfam" id="PF21076"/>
    </source>
</evidence>
<dbReference type="Pfam" id="PF21075">
    <property type="entry name" value="GDH_ACT1"/>
    <property type="match status" value="1"/>
</dbReference>
<name>A0ABZ0VXB5_9HYPH</name>
<dbReference type="Pfam" id="PF21078">
    <property type="entry name" value="GDH_HM3"/>
    <property type="match status" value="1"/>
</dbReference>
<evidence type="ECO:0000259" key="5">
    <source>
        <dbReference type="Pfam" id="PF21075"/>
    </source>
</evidence>
<dbReference type="PANTHER" id="PTHR43403">
    <property type="entry name" value="NAD-SPECIFIC GLUTAMATE DEHYDROGENASE"/>
    <property type="match status" value="1"/>
</dbReference>
<evidence type="ECO:0000259" key="3">
    <source>
        <dbReference type="Pfam" id="PF05088"/>
    </source>
</evidence>
<dbReference type="Pfam" id="PF21073">
    <property type="entry name" value="GDH_HM1"/>
    <property type="match status" value="1"/>
</dbReference>
<dbReference type="SUPFAM" id="SSF53223">
    <property type="entry name" value="Aminoacid dehydrogenase-like, N-terminal domain"/>
    <property type="match status" value="1"/>
</dbReference>
<dbReference type="Proteomes" id="UP001322481">
    <property type="component" value="Chromosome"/>
</dbReference>
<accession>A0ABZ0VXB5</accession>
<feature type="region of interest" description="Disordered" evidence="2">
    <location>
        <begin position="1"/>
        <end position="24"/>
    </location>
</feature>
<protein>
    <submittedName>
        <fullName evidence="8">NAD-glutamate dehydrogenase</fullName>
    </submittedName>
</protein>
<dbReference type="Pfam" id="PF21074">
    <property type="entry name" value="GDH_C"/>
    <property type="match status" value="1"/>
</dbReference>
<dbReference type="InterPro" id="IPR049056">
    <property type="entry name" value="NAD_Glu_DH_HM3"/>
</dbReference>
<feature type="compositionally biased region" description="Low complexity" evidence="2">
    <location>
        <begin position="8"/>
        <end position="18"/>
    </location>
</feature>
<dbReference type="Pfam" id="PF21076">
    <property type="entry name" value="GDH_ACT2"/>
    <property type="match status" value="1"/>
</dbReference>
<sequence length="1621" mass="175443">MASPKTANPPKKSAAKGAAKAEDKSGKLADYLLARAPAEDIAAYDVADLVRAADLAGRAVARHKKGDCVVAIDVDSGVVRQGRPVTVITVVNDNMPFLFDSVLGEITDGAGEPLLVTHPVIVVKHGKGGVEEILGDGGPAKGDTAHDRLSVIHVHIGRLPPDQAEALAGRLRKLLGQVRAAVTDWKPMLARLDQAISEFRYSPVPLDKTSVTEAIAFLEWLRDDNFTFLGMREFKYTGSEKSGMLERADKPGLGILSDPDVLVLRRGTEAVTTTPEIRAFLHGPEPLIVTKANAKSSVHRRIYLDYIGVKTYTAKGVLSGELRIVGLFTSTAYTRSVMKIPYLRSKAETIIAKSGFNPGDHSGKALINVLESYPRDELFQVPVPILRKHAEAILGLVERPRVRALVRADQFDRFVSILVFVPRDRYDSVVREKIGAYLKTAFEGRLSAYYPAFPEGGLARVHFIIGRSGGKTPKIEQATIEEAIRDIVRTWDDALRETAAETGADPARTAIAARFSESYRDSFSPAVALADAERIARISAANPIAIDYYRHGEQKPHQAALKIYHHGSPVALSRRVPVLENIGFRVISERTFEVGDDATGMTNGGQPGMITSDQPGMITSDQPGMVFIHDMELENSYGKPIELGDHGALFEDAFLAVWRGDVDNDGYNGLAQTAGLWSSEITILRAYGRYLQQVGIPQSQDFIAAALNRYPEIARGLHALFIARLGPTAETEGVVAAKHLKAKIKDALEDVPNIDDDTIIRRYLNLIEASLRTNHFVADTNEKGQSLAIKLESQAIEGLPAPRPWREIFVYGSEVEGVHLRFGPVARGGLRWSDRAQDYRTEVLGLVKAQQVKNAVIVPVGAKGGFFPKRLPAGGSRDAIFEAGTSAYKNFVSSLLSITDNIGLDGVIPPAGVVRRDQDDPYFVVAADKGTATFSDTANAISEKHGFWLDDAFASGGSAGYDHKKMGITAKGAWEAVKRHFREINRDIQTSPFSVVGVGDMSGDVFGNGMLLSPKTRLIAAFDHRDIFIDPDPDMAASMAERERMFALPRSSWQDYDKTKLSEGGIIVSRSQKAITLPAAAAAAIGLAKTTATPAEIMTAILKAPVDLLWFGGIGTYLRASTETNAEVGDRANDAIRITALDVRAKVIGEGANLGVTQRARIEFGMNGGRCNSDAIDNSGGVNCSDVEVNIKIALASAMRKGSLTRPARNKLLAEMTGEVGGLVLSNNYQQTLALSIARKRGLADIAHQARFMSALEARGLLDRAVETLPSAAALAEREARGEPLTRAELGVLLAYAKIVLFSDIVASDVPDDAHFDRDLMGYFPDRMAKKYAAEIHGHRLRREIIARVVANDLVNRGGPSFVNRLQEATGRTAADVVRTFAVVRDGFALPALYSEIDALDNQIDGQVQLDLYQMVSRLIYVTSGWYLKNDAGTAPLGQRIAELQDARKALEPKLASLLPAFSRERIEEKRHGLFKAGAPERLAEQLALSEVAELIPDIALTARTAGADIVAAARAFFAVSDAFRIPRVEDAARSITPSDYYDQLALSRATDTIGAARRGIAVAALTGHAKAADPVATWLEAGGERVSRIRERLQALTEGGDITVSRLSVASGLMSDLTGM</sequence>
<dbReference type="InterPro" id="IPR007780">
    <property type="entry name" value="NAD_Glu_DH_bac"/>
</dbReference>
<dbReference type="RefSeq" id="WP_322416984.1">
    <property type="nucleotide sequence ID" value="NZ_CP139858.1"/>
</dbReference>
<evidence type="ECO:0000256" key="2">
    <source>
        <dbReference type="SAM" id="MobiDB-lite"/>
    </source>
</evidence>